<reference evidence="1" key="1">
    <citation type="submission" date="2019-09" db="EMBL/GenBank/DDBJ databases">
        <title>Comparative Genomics of Leptospira interrogans Reveals Genome Plasticity - A Common Adaptive Strategy for Survival in Various Hosts.</title>
        <authorList>
            <person name="Ramli S.R."/>
            <person name="Bunk B."/>
            <person name="Goris M."/>
            <person name="Bhuju S."/>
            <person name="Jarek M."/>
            <person name="Sproer C."/>
            <person name="Mustakim S."/>
            <person name="Strommenger B."/>
            <person name="Pessler F."/>
        </authorList>
    </citation>
    <scope>NUCLEOTIDE SEQUENCE</scope>
    <source>
        <strain evidence="1">782</strain>
    </source>
</reference>
<accession>A0AAP9WB85</accession>
<organism evidence="1 2">
    <name type="scientific">Leptospira interrogans serovar Canicola</name>
    <dbReference type="NCBI Taxonomy" id="211880"/>
    <lineage>
        <taxon>Bacteria</taxon>
        <taxon>Pseudomonadati</taxon>
        <taxon>Spirochaetota</taxon>
        <taxon>Spirochaetia</taxon>
        <taxon>Leptospirales</taxon>
        <taxon>Leptospiraceae</taxon>
        <taxon>Leptospira</taxon>
    </lineage>
</organism>
<name>A0AAP9WB85_LEPIR</name>
<proteinExistence type="predicted"/>
<evidence type="ECO:0000313" key="2">
    <source>
        <dbReference type="Proteomes" id="UP000663124"/>
    </source>
</evidence>
<dbReference type="AlphaFoldDB" id="A0AAP9WB85"/>
<evidence type="ECO:0000313" key="1">
    <source>
        <dbReference type="EMBL" id="QOI41990.1"/>
    </source>
</evidence>
<dbReference type="Proteomes" id="UP000663124">
    <property type="component" value="Chromosome 1"/>
</dbReference>
<gene>
    <name evidence="1" type="ORF">Lepto782_06720</name>
</gene>
<dbReference type="EMBL" id="CP043884">
    <property type="protein sequence ID" value="QOI41990.1"/>
    <property type="molecule type" value="Genomic_DNA"/>
</dbReference>
<protein>
    <submittedName>
        <fullName evidence="1">Uncharacterized protein</fullName>
    </submittedName>
</protein>
<sequence length="65" mass="7494">MSSHFMLRTDLSFVVVPTFKESICKIQTPTFFGVMVLTSNLRFTHVRINTIPHAVPEKRSLILIF</sequence>